<feature type="transmembrane region" description="Helical" evidence="1">
    <location>
        <begin position="80"/>
        <end position="98"/>
    </location>
</feature>
<keyword evidence="1" id="KW-0812">Transmembrane</keyword>
<protein>
    <submittedName>
        <fullName evidence="2">Uncharacterized protein</fullName>
    </submittedName>
</protein>
<reference evidence="2" key="1">
    <citation type="submission" date="2012-04" db="EMBL/GenBank/DDBJ databases">
        <title>The Genome Sequence of Loa loa.</title>
        <authorList>
            <consortium name="The Broad Institute Genome Sequencing Platform"/>
            <consortium name="Broad Institute Genome Sequencing Center for Infectious Disease"/>
            <person name="Nutman T.B."/>
            <person name="Fink D.L."/>
            <person name="Russ C."/>
            <person name="Young S."/>
            <person name="Zeng Q."/>
            <person name="Gargeya S."/>
            <person name="Alvarado L."/>
            <person name="Berlin A."/>
            <person name="Chapman S.B."/>
            <person name="Chen Z."/>
            <person name="Freedman E."/>
            <person name="Gellesch M."/>
            <person name="Goldberg J."/>
            <person name="Griggs A."/>
            <person name="Gujja S."/>
            <person name="Heilman E.R."/>
            <person name="Heiman D."/>
            <person name="Howarth C."/>
            <person name="Mehta T."/>
            <person name="Neiman D."/>
            <person name="Pearson M."/>
            <person name="Roberts A."/>
            <person name="Saif S."/>
            <person name="Shea T."/>
            <person name="Shenoy N."/>
            <person name="Sisk P."/>
            <person name="Stolte C."/>
            <person name="Sykes S."/>
            <person name="White J."/>
            <person name="Yandava C."/>
            <person name="Haas B."/>
            <person name="Henn M.R."/>
            <person name="Nusbaum C."/>
            <person name="Birren B."/>
        </authorList>
    </citation>
    <scope>NUCLEOTIDE SEQUENCE [LARGE SCALE GENOMIC DNA]</scope>
</reference>
<dbReference type="EMBL" id="JH712509">
    <property type="protein sequence ID" value="EFO19008.1"/>
    <property type="molecule type" value="Genomic_DNA"/>
</dbReference>
<feature type="non-terminal residue" evidence="2">
    <location>
        <position position="1"/>
    </location>
</feature>
<dbReference type="GeneID" id="9946926"/>
<feature type="transmembrane region" description="Helical" evidence="1">
    <location>
        <begin position="37"/>
        <end position="60"/>
    </location>
</feature>
<dbReference type="CTD" id="9946926"/>
<organism evidence="2">
    <name type="scientific">Loa loa</name>
    <name type="common">Eye worm</name>
    <name type="synonym">Filaria loa</name>
    <dbReference type="NCBI Taxonomy" id="7209"/>
    <lineage>
        <taxon>Eukaryota</taxon>
        <taxon>Metazoa</taxon>
        <taxon>Ecdysozoa</taxon>
        <taxon>Nematoda</taxon>
        <taxon>Chromadorea</taxon>
        <taxon>Rhabditida</taxon>
        <taxon>Spirurina</taxon>
        <taxon>Spiruromorpha</taxon>
        <taxon>Filarioidea</taxon>
        <taxon>Onchocercidae</taxon>
        <taxon>Loa</taxon>
    </lineage>
</organism>
<dbReference type="KEGG" id="loa:LOAG_09486"/>
<dbReference type="InParanoid" id="A0A1S0TRY7"/>
<name>A0A1S0TRY7_LOALO</name>
<dbReference type="RefSeq" id="XP_003145061.1">
    <property type="nucleotide sequence ID" value="XM_003145013.1"/>
</dbReference>
<dbReference type="AlphaFoldDB" id="A0A1S0TRY7"/>
<accession>A0A1S0TRY7</accession>
<evidence type="ECO:0000313" key="2">
    <source>
        <dbReference type="EMBL" id="EFO19008.1"/>
    </source>
</evidence>
<evidence type="ECO:0000256" key="1">
    <source>
        <dbReference type="SAM" id="Phobius"/>
    </source>
</evidence>
<keyword evidence="1" id="KW-0472">Membrane</keyword>
<keyword evidence="1" id="KW-1133">Transmembrane helix</keyword>
<proteinExistence type="predicted"/>
<gene>
    <name evidence="2" type="ORF">LOAG_09486</name>
</gene>
<sequence>AWRSHEVTINMSSTLLDFGYERCNAHETKISDAKKDLAGTFISDGNILYLMVIYFTTNLAKQIHHRIALPVEVQVKALEWPTKSIILTVHLLVSWVVVKRTSKNKNKLRNFQKL</sequence>